<dbReference type="CDD" id="cd02340">
    <property type="entry name" value="ZZ_NBR1_like"/>
    <property type="match status" value="2"/>
</dbReference>
<evidence type="ECO:0000256" key="5">
    <source>
        <dbReference type="SAM" id="Coils"/>
    </source>
</evidence>
<dbReference type="SUPFAM" id="SSF57850">
    <property type="entry name" value="RING/U-box"/>
    <property type="match status" value="4"/>
</dbReference>
<gene>
    <name evidence="8" type="ORF">SCLTRI_LOCUS4126</name>
</gene>
<keyword evidence="5" id="KW-0175">Coiled coil</keyword>
<keyword evidence="9" id="KW-1185">Reference proteome</keyword>
<feature type="region of interest" description="Disordered" evidence="6">
    <location>
        <begin position="193"/>
        <end position="223"/>
    </location>
</feature>
<dbReference type="GO" id="GO:0008270">
    <property type="term" value="F:zinc ion binding"/>
    <property type="evidence" value="ECO:0007669"/>
    <property type="project" value="UniProtKB-KW"/>
</dbReference>
<evidence type="ECO:0000256" key="1">
    <source>
        <dbReference type="ARBA" id="ARBA00022723"/>
    </source>
</evidence>
<keyword evidence="2 4" id="KW-0863">Zinc-finger</keyword>
<evidence type="ECO:0000256" key="3">
    <source>
        <dbReference type="ARBA" id="ARBA00022833"/>
    </source>
</evidence>
<proteinExistence type="predicted"/>
<feature type="compositionally biased region" description="Basic and acidic residues" evidence="6">
    <location>
        <begin position="196"/>
        <end position="210"/>
    </location>
</feature>
<keyword evidence="1" id="KW-0479">Metal-binding</keyword>
<dbReference type="Pfam" id="PF00569">
    <property type="entry name" value="ZZ"/>
    <property type="match status" value="1"/>
</dbReference>
<feature type="compositionally biased region" description="Low complexity" evidence="6">
    <location>
        <begin position="211"/>
        <end position="221"/>
    </location>
</feature>
<dbReference type="CDD" id="cd14947">
    <property type="entry name" value="NBR1_like"/>
    <property type="match status" value="1"/>
</dbReference>
<evidence type="ECO:0000256" key="6">
    <source>
        <dbReference type="SAM" id="MobiDB-lite"/>
    </source>
</evidence>
<dbReference type="InterPro" id="IPR041981">
    <property type="entry name" value="ZZZ3_ZZ"/>
</dbReference>
<dbReference type="AlphaFoldDB" id="A0A8H2VSP1"/>
<accession>A0A8H2VSP1</accession>
<dbReference type="OrthoDB" id="661148at2759"/>
<organism evidence="8 9">
    <name type="scientific">Sclerotinia trifoliorum</name>
    <dbReference type="NCBI Taxonomy" id="28548"/>
    <lineage>
        <taxon>Eukaryota</taxon>
        <taxon>Fungi</taxon>
        <taxon>Dikarya</taxon>
        <taxon>Ascomycota</taxon>
        <taxon>Pezizomycotina</taxon>
        <taxon>Leotiomycetes</taxon>
        <taxon>Helotiales</taxon>
        <taxon>Sclerotiniaceae</taxon>
        <taxon>Sclerotinia</taxon>
    </lineage>
</organism>
<keyword evidence="3" id="KW-0862">Zinc</keyword>
<dbReference type="Proteomes" id="UP000624404">
    <property type="component" value="Unassembled WGS sequence"/>
</dbReference>
<evidence type="ECO:0000313" key="9">
    <source>
        <dbReference type="Proteomes" id="UP000624404"/>
    </source>
</evidence>
<feature type="region of interest" description="Disordered" evidence="6">
    <location>
        <begin position="531"/>
        <end position="553"/>
    </location>
</feature>
<dbReference type="PROSITE" id="PS50135">
    <property type="entry name" value="ZF_ZZ_2"/>
    <property type="match status" value="1"/>
</dbReference>
<dbReference type="Gene3D" id="2.60.40.10">
    <property type="entry name" value="Immunoglobulins"/>
    <property type="match status" value="1"/>
</dbReference>
<dbReference type="InterPro" id="IPR000433">
    <property type="entry name" value="Znf_ZZ"/>
</dbReference>
<dbReference type="InterPro" id="IPR032350">
    <property type="entry name" value="Nbr1_FW"/>
</dbReference>
<dbReference type="PANTHER" id="PTHR20930:SF0">
    <property type="entry name" value="PROTEIN ILRUN"/>
    <property type="match status" value="1"/>
</dbReference>
<dbReference type="Pfam" id="PF16158">
    <property type="entry name" value="N_BRCA1_IG"/>
    <property type="match status" value="1"/>
</dbReference>
<feature type="domain" description="ZZ-type" evidence="7">
    <location>
        <begin position="399"/>
        <end position="451"/>
    </location>
</feature>
<dbReference type="EMBL" id="CAJHIA010000012">
    <property type="protein sequence ID" value="CAD6444334.1"/>
    <property type="molecule type" value="Genomic_DNA"/>
</dbReference>
<feature type="region of interest" description="Disordered" evidence="6">
    <location>
        <begin position="824"/>
        <end position="852"/>
    </location>
</feature>
<evidence type="ECO:0000256" key="2">
    <source>
        <dbReference type="ARBA" id="ARBA00022771"/>
    </source>
</evidence>
<dbReference type="CDD" id="cd02341">
    <property type="entry name" value="ZZ_ZZZ3"/>
    <property type="match status" value="1"/>
</dbReference>
<dbReference type="CDD" id="cd02249">
    <property type="entry name" value="ZZ"/>
    <property type="match status" value="1"/>
</dbReference>
<dbReference type="SMART" id="SM00291">
    <property type="entry name" value="ZnF_ZZ"/>
    <property type="match status" value="4"/>
</dbReference>
<name>A0A8H2VSP1_9HELO</name>
<feature type="coiled-coil region" evidence="5">
    <location>
        <begin position="771"/>
        <end position="801"/>
    </location>
</feature>
<evidence type="ECO:0000259" key="7">
    <source>
        <dbReference type="PROSITE" id="PS50135"/>
    </source>
</evidence>
<dbReference type="Gene3D" id="3.30.60.90">
    <property type="match status" value="4"/>
</dbReference>
<protein>
    <submittedName>
        <fullName evidence="8">55feba01-52d5-4fac-89df-6ce94a3976b6</fullName>
    </submittedName>
</protein>
<dbReference type="InterPro" id="IPR013783">
    <property type="entry name" value="Ig-like_fold"/>
</dbReference>
<comment type="caution">
    <text evidence="8">The sequence shown here is derived from an EMBL/GenBank/DDBJ whole genome shotgun (WGS) entry which is preliminary data.</text>
</comment>
<dbReference type="InterPro" id="IPR043145">
    <property type="entry name" value="Znf_ZZ_sf"/>
</dbReference>
<feature type="compositionally biased region" description="Basic and acidic residues" evidence="6">
    <location>
        <begin position="824"/>
        <end position="834"/>
    </location>
</feature>
<evidence type="ECO:0000313" key="8">
    <source>
        <dbReference type="EMBL" id="CAD6444334.1"/>
    </source>
</evidence>
<evidence type="ECO:0000256" key="4">
    <source>
        <dbReference type="PROSITE-ProRule" id="PRU00228"/>
    </source>
</evidence>
<dbReference type="PANTHER" id="PTHR20930">
    <property type="entry name" value="OVARIAN CARCINOMA ANTIGEN CA125-RELATED"/>
    <property type="match status" value="1"/>
</dbReference>
<reference evidence="8" key="1">
    <citation type="submission" date="2020-10" db="EMBL/GenBank/DDBJ databases">
        <authorList>
            <person name="Kusch S."/>
        </authorList>
    </citation>
    <scope>NUCLEOTIDE SEQUENCE</scope>
    <source>
        <strain evidence="8">SwB9</strain>
    </source>
</reference>
<sequence>MASITAPTPDTLVTLKINIEGSNRRFKLPLRDLGASTLPDKLRYLLAIPPTSEAIFERYSDSAAAFIVLDSTNPSVYKQLYRAAKAKLKLRLKVTIKDKVPVMPKPATVEDEVPTPAKIVEAKDMHTSESAMPASGYSESSKTREVANVEELERGRQSFHDSVDTMQKTAGDAALCAYKSQLALAESVYGPLSTDRVSREEKNNQVDDSKASLPKPAARSKSPPPVIGSFAVYCNGCNAPIPDIHYHCSTCDDGDFDLCPDCNDNGVTCNGDHWLIKRIVDKGKYIHSTTEKLAPKQFSAYRPVVPKFPQYSASQTTLVAPAVEEKVPVPTRTCNSCIVELSEDRFVTCTDCDDFDLCIQCHLSLKHGHNPKHAFAFVDEDATHSPIAHALLAPGRNAAHAAVCDGCDKYIFGVRHKCLDCPDWDYCDSCIANASFIHPRHRFVPLYESNSSTGARQQVVKARHHGIFCDGPLCNRNGSSTNAYITGDRYKCAVCHDTDFCACCEASPSNPHNKTHPLIKFKTPVRNVSVTTLGDHPSGRPMAPMGDRRPEDQTISKATETTPAQSTNAATQVQTVAEVKPIEVKSEEPIKAEETAVVEETAKELPAPVEEELIAHFVRDAVADGTIMTPNSVFEQTWYLRNGGKTSWPAGCSVRFVGGDNMCAVDPEHPASVHELVSAAESTTCYTEVAPGQEYGFTVLMRTPNRAGNFISYWRLTTPTGEKFGHRLWCDITVNEPTPIVKEEPEEEEKEVFTLSEVNDMVQHIEDERAAKIQAVEVEAAKNEVAQVEAAKIAVAEFEAEFYDDAVSSKAEGSQMIFPKLDKESPISSVHEEAQQAAERVPASEEIFNDDFEEFNQNFEEDEADDGFMTDEEYDILDASDEEYLAEQESVSKK</sequence>